<protein>
    <recommendedName>
        <fullName evidence="3">Protein kinase domain-containing protein</fullName>
    </recommendedName>
</protein>
<dbReference type="InParanoid" id="A0A5C3NMV7"/>
<proteinExistence type="predicted"/>
<gene>
    <name evidence="1" type="ORF">K466DRAFT_607420</name>
</gene>
<evidence type="ECO:0008006" key="3">
    <source>
        <dbReference type="Google" id="ProtNLM"/>
    </source>
</evidence>
<dbReference type="EMBL" id="ML212897">
    <property type="protein sequence ID" value="TFK78009.1"/>
    <property type="molecule type" value="Genomic_DNA"/>
</dbReference>
<dbReference type="Proteomes" id="UP000308197">
    <property type="component" value="Unassembled WGS sequence"/>
</dbReference>
<dbReference type="STRING" id="1314778.A0A5C3NMV7"/>
<name>A0A5C3NMV7_9APHY</name>
<evidence type="ECO:0000313" key="1">
    <source>
        <dbReference type="EMBL" id="TFK78009.1"/>
    </source>
</evidence>
<reference evidence="1 2" key="1">
    <citation type="journal article" date="2019" name="Nat. Ecol. Evol.">
        <title>Megaphylogeny resolves global patterns of mushroom evolution.</title>
        <authorList>
            <person name="Varga T."/>
            <person name="Krizsan K."/>
            <person name="Foldi C."/>
            <person name="Dima B."/>
            <person name="Sanchez-Garcia M."/>
            <person name="Sanchez-Ramirez S."/>
            <person name="Szollosi G.J."/>
            <person name="Szarkandi J.G."/>
            <person name="Papp V."/>
            <person name="Albert L."/>
            <person name="Andreopoulos W."/>
            <person name="Angelini C."/>
            <person name="Antonin V."/>
            <person name="Barry K.W."/>
            <person name="Bougher N.L."/>
            <person name="Buchanan P."/>
            <person name="Buyck B."/>
            <person name="Bense V."/>
            <person name="Catcheside P."/>
            <person name="Chovatia M."/>
            <person name="Cooper J."/>
            <person name="Damon W."/>
            <person name="Desjardin D."/>
            <person name="Finy P."/>
            <person name="Geml J."/>
            <person name="Haridas S."/>
            <person name="Hughes K."/>
            <person name="Justo A."/>
            <person name="Karasinski D."/>
            <person name="Kautmanova I."/>
            <person name="Kiss B."/>
            <person name="Kocsube S."/>
            <person name="Kotiranta H."/>
            <person name="LaButti K.M."/>
            <person name="Lechner B.E."/>
            <person name="Liimatainen K."/>
            <person name="Lipzen A."/>
            <person name="Lukacs Z."/>
            <person name="Mihaltcheva S."/>
            <person name="Morgado L.N."/>
            <person name="Niskanen T."/>
            <person name="Noordeloos M.E."/>
            <person name="Ohm R.A."/>
            <person name="Ortiz-Santana B."/>
            <person name="Ovrebo C."/>
            <person name="Racz N."/>
            <person name="Riley R."/>
            <person name="Savchenko A."/>
            <person name="Shiryaev A."/>
            <person name="Soop K."/>
            <person name="Spirin V."/>
            <person name="Szebenyi C."/>
            <person name="Tomsovsky M."/>
            <person name="Tulloss R.E."/>
            <person name="Uehling J."/>
            <person name="Grigoriev I.V."/>
            <person name="Vagvolgyi C."/>
            <person name="Papp T."/>
            <person name="Martin F.M."/>
            <person name="Miettinen O."/>
            <person name="Hibbett D.S."/>
            <person name="Nagy L.G."/>
        </authorList>
    </citation>
    <scope>NUCLEOTIDE SEQUENCE [LARGE SCALE GENOMIC DNA]</scope>
    <source>
        <strain evidence="1 2">HHB13444</strain>
    </source>
</reference>
<evidence type="ECO:0000313" key="2">
    <source>
        <dbReference type="Proteomes" id="UP000308197"/>
    </source>
</evidence>
<dbReference type="AlphaFoldDB" id="A0A5C3NMV7"/>
<sequence length="158" mass="17779">MVALQFLDLPVQDPPSGCPKEESLTLRQVYPSPPAGDPDAAKYTIETILHCLSSQKWGMKRVYRAIMRIESTGDTKTVICKVAMGRTHFAQLKREGRIYDEHLKGLQGTVVPHVYGFFAGRGFDGKTGVLVMEECGVPLRMHYSHYPLGFKRVLIVWL</sequence>
<keyword evidence="2" id="KW-1185">Reference proteome</keyword>
<organism evidence="1 2">
    <name type="scientific">Polyporus arcularius HHB13444</name>
    <dbReference type="NCBI Taxonomy" id="1314778"/>
    <lineage>
        <taxon>Eukaryota</taxon>
        <taxon>Fungi</taxon>
        <taxon>Dikarya</taxon>
        <taxon>Basidiomycota</taxon>
        <taxon>Agaricomycotina</taxon>
        <taxon>Agaricomycetes</taxon>
        <taxon>Polyporales</taxon>
        <taxon>Polyporaceae</taxon>
        <taxon>Polyporus</taxon>
    </lineage>
</organism>
<accession>A0A5C3NMV7</accession>